<feature type="domain" description="Luciferase-like" evidence="2">
    <location>
        <begin position="34"/>
        <end position="267"/>
    </location>
</feature>
<comment type="caution">
    <text evidence="3">The sequence shown here is derived from an EMBL/GenBank/DDBJ whole genome shotgun (WGS) entry which is preliminary data.</text>
</comment>
<dbReference type="SUPFAM" id="SSF51679">
    <property type="entry name" value="Bacterial luciferase-like"/>
    <property type="match status" value="1"/>
</dbReference>
<protein>
    <submittedName>
        <fullName evidence="3">LLM class F420-dependent oxidoreductase</fullName>
        <ecNumber evidence="3">1.-.-.-</ecNumber>
    </submittedName>
</protein>
<dbReference type="InterPro" id="IPR011251">
    <property type="entry name" value="Luciferase-like_dom"/>
</dbReference>
<gene>
    <name evidence="3" type="ORF">RM780_20330</name>
</gene>
<keyword evidence="4" id="KW-1185">Reference proteome</keyword>
<dbReference type="EMBL" id="JAVREN010000034">
    <property type="protein sequence ID" value="MDT0309290.1"/>
    <property type="molecule type" value="Genomic_DNA"/>
</dbReference>
<evidence type="ECO:0000256" key="1">
    <source>
        <dbReference type="ARBA" id="ARBA00023002"/>
    </source>
</evidence>
<proteinExistence type="predicted"/>
<name>A0ABU2LCI2_9ACTN</name>
<keyword evidence="1 3" id="KW-0560">Oxidoreductase</keyword>
<dbReference type="PANTHER" id="PTHR43244:SF1">
    <property type="entry name" value="5,10-METHYLENETETRAHYDROMETHANOPTERIN REDUCTASE"/>
    <property type="match status" value="1"/>
</dbReference>
<evidence type="ECO:0000313" key="3">
    <source>
        <dbReference type="EMBL" id="MDT0309290.1"/>
    </source>
</evidence>
<dbReference type="InterPro" id="IPR036661">
    <property type="entry name" value="Luciferase-like_sf"/>
</dbReference>
<dbReference type="Pfam" id="PF00296">
    <property type="entry name" value="Bac_luciferase"/>
    <property type="match status" value="1"/>
</dbReference>
<dbReference type="PANTHER" id="PTHR43244">
    <property type="match status" value="1"/>
</dbReference>
<dbReference type="Gene3D" id="3.20.20.30">
    <property type="entry name" value="Luciferase-like domain"/>
    <property type="match status" value="1"/>
</dbReference>
<dbReference type="InterPro" id="IPR019922">
    <property type="entry name" value="Lucif-like_OxRdatse_MSMEG_4141"/>
</dbReference>
<evidence type="ECO:0000313" key="4">
    <source>
        <dbReference type="Proteomes" id="UP001183388"/>
    </source>
</evidence>
<accession>A0ABU2LCI2</accession>
<dbReference type="NCBIfam" id="TIGR03620">
    <property type="entry name" value="F420_MSMEG_4141"/>
    <property type="match status" value="1"/>
</dbReference>
<evidence type="ECO:0000259" key="2">
    <source>
        <dbReference type="Pfam" id="PF00296"/>
    </source>
</evidence>
<dbReference type="RefSeq" id="WP_311632246.1">
    <property type="nucleotide sequence ID" value="NZ_JAVREN010000034.1"/>
</dbReference>
<sequence length="300" mass="32071">MGNAETTALGRDLGAYGVWTGVLLSQDAERVALLPGVGRELEKLGYGTLWLGGGPGVDRAEPVLAATSRLTVATGILSIWDWEPAEVAGEYHRVQAAHGGRFVLGLGVSHAALTERYRRPYSAMREFLDGLDAAPQPVPAERRVLAALGPRMVELSRDRAGGAHPYLVTVEHTAHTRAALGPGAVLAPELKVVLDEDEERARATARNYLSFYLALPNYTNNLRRYGFGDEDFADGGSDRLVDAVFALGNAASVAGRARAFREAGADHVAFQVVTQEPLRDLPVEAYADLARALDLTGTGD</sequence>
<organism evidence="3 4">
    <name type="scientific">Streptomyces boetiae</name>
    <dbReference type="NCBI Taxonomy" id="3075541"/>
    <lineage>
        <taxon>Bacteria</taxon>
        <taxon>Bacillati</taxon>
        <taxon>Actinomycetota</taxon>
        <taxon>Actinomycetes</taxon>
        <taxon>Kitasatosporales</taxon>
        <taxon>Streptomycetaceae</taxon>
        <taxon>Streptomyces</taxon>
    </lineage>
</organism>
<dbReference type="InterPro" id="IPR050564">
    <property type="entry name" value="F420-G6PD/mer"/>
</dbReference>
<dbReference type="GO" id="GO:0016491">
    <property type="term" value="F:oxidoreductase activity"/>
    <property type="evidence" value="ECO:0007669"/>
    <property type="project" value="UniProtKB-KW"/>
</dbReference>
<dbReference type="Proteomes" id="UP001183388">
    <property type="component" value="Unassembled WGS sequence"/>
</dbReference>
<dbReference type="EC" id="1.-.-.-" evidence="3"/>
<reference evidence="4" key="1">
    <citation type="submission" date="2023-07" db="EMBL/GenBank/DDBJ databases">
        <title>30 novel species of actinomycetes from the DSMZ collection.</title>
        <authorList>
            <person name="Nouioui I."/>
        </authorList>
    </citation>
    <scope>NUCLEOTIDE SEQUENCE [LARGE SCALE GENOMIC DNA]</scope>
    <source>
        <strain evidence="4">DSM 44917</strain>
    </source>
</reference>